<evidence type="ECO:0000313" key="2">
    <source>
        <dbReference type="EMBL" id="CAD72842.1"/>
    </source>
</evidence>
<keyword evidence="3" id="KW-1185">Reference proteome</keyword>
<feature type="region of interest" description="Disordered" evidence="1">
    <location>
        <begin position="17"/>
        <end position="49"/>
    </location>
</feature>
<proteinExistence type="predicted"/>
<organism evidence="2 3">
    <name type="scientific">Rhodopirellula baltica (strain DSM 10527 / NCIMB 13988 / SH1)</name>
    <dbReference type="NCBI Taxonomy" id="243090"/>
    <lineage>
        <taxon>Bacteria</taxon>
        <taxon>Pseudomonadati</taxon>
        <taxon>Planctomycetota</taxon>
        <taxon>Planctomycetia</taxon>
        <taxon>Pirellulales</taxon>
        <taxon>Pirellulaceae</taxon>
        <taxon>Rhodopirellula</taxon>
    </lineage>
</organism>
<evidence type="ECO:0000256" key="1">
    <source>
        <dbReference type="SAM" id="MobiDB-lite"/>
    </source>
</evidence>
<sequence>MRWKVLLVCRLARQLDRSNIEKSNHSSQIASEKPAPGRLTRPILPDRPD</sequence>
<gene>
    <name evidence="2" type="ordered locus">RB2810</name>
</gene>
<dbReference type="Proteomes" id="UP000001025">
    <property type="component" value="Chromosome"/>
</dbReference>
<dbReference type="AlphaFoldDB" id="Q7UV84"/>
<dbReference type="EnsemblBacteria" id="CAD72842">
    <property type="protein sequence ID" value="CAD72842"/>
    <property type="gene ID" value="RB2810"/>
</dbReference>
<dbReference type="InParanoid" id="Q7UV84"/>
<evidence type="ECO:0000313" key="3">
    <source>
        <dbReference type="Proteomes" id="UP000001025"/>
    </source>
</evidence>
<name>Q7UV84_RHOBA</name>
<reference evidence="2 3" key="1">
    <citation type="journal article" date="2003" name="Proc. Natl. Acad. Sci. U.S.A.">
        <title>Complete genome sequence of the marine planctomycete Pirellula sp. strain 1.</title>
        <authorList>
            <person name="Gloeckner F.O."/>
            <person name="Kube M."/>
            <person name="Bauer M."/>
            <person name="Teeling H."/>
            <person name="Lombardot T."/>
            <person name="Ludwig W."/>
            <person name="Gade D."/>
            <person name="Beck A."/>
            <person name="Borzym K."/>
            <person name="Heitmann K."/>
            <person name="Rabus R."/>
            <person name="Schlesner H."/>
            <person name="Amann R."/>
            <person name="Reinhardt R."/>
        </authorList>
    </citation>
    <scope>NUCLEOTIDE SEQUENCE [LARGE SCALE GENOMIC DNA]</scope>
    <source>
        <strain evidence="3">DSM 10527 / NCIMB 13988 / SH1</strain>
    </source>
</reference>
<dbReference type="HOGENOM" id="CLU_3140032_0_0_0"/>
<dbReference type="KEGG" id="rba:RB2810"/>
<accession>Q7UV84</accession>
<dbReference type="EMBL" id="BX294137">
    <property type="protein sequence ID" value="CAD72842.1"/>
    <property type="molecule type" value="Genomic_DNA"/>
</dbReference>
<protein>
    <submittedName>
        <fullName evidence="2">Uncharacterized protein</fullName>
    </submittedName>
</protein>